<dbReference type="RefSeq" id="XP_027619094.1">
    <property type="nucleotide sequence ID" value="XM_027763293.1"/>
</dbReference>
<dbReference type="Proteomes" id="UP000287166">
    <property type="component" value="Unassembled WGS sequence"/>
</dbReference>
<reference evidence="1 2" key="1">
    <citation type="journal article" date="2018" name="Sci. Rep.">
        <title>Genome sequence of the cauliflower mushroom Sparassis crispa (Hanabiratake) and its association with beneficial usage.</title>
        <authorList>
            <person name="Kiyama R."/>
            <person name="Furutani Y."/>
            <person name="Kawaguchi K."/>
            <person name="Nakanishi T."/>
        </authorList>
    </citation>
    <scope>NUCLEOTIDE SEQUENCE [LARGE SCALE GENOMIC DNA]</scope>
</reference>
<evidence type="ECO:0000313" key="1">
    <source>
        <dbReference type="EMBL" id="GBE88181.1"/>
    </source>
</evidence>
<sequence length="220" mass="23909">MVTLWEITKEALNPKEPSSAYIEECVDDSAMSVLEASMAPKKKTVQFDDNTTEKSAKCPPNVPASQVPASILKPMSDPFVVPRGGAKASLPSLGNRATQYSYKMPVEDKVNVQDIFECIQNEVRISLTHRELMALCPEIRKLEKEEITVKGVTTTGSFEAVDGKEVAKALLVDMSDGGGPLIVADNSLPLRAIDALVEGKESAECILDQGSQIIAMRWDI</sequence>
<gene>
    <name evidence="1" type="ORF">SCP_1204120</name>
</gene>
<proteinExistence type="predicted"/>
<dbReference type="GeneID" id="38785098"/>
<keyword evidence="2" id="KW-1185">Reference proteome</keyword>
<accession>A0A401H179</accession>
<dbReference type="STRING" id="139825.A0A401H179"/>
<dbReference type="OrthoDB" id="2801388at2759"/>
<name>A0A401H179_9APHY</name>
<comment type="caution">
    <text evidence="1">The sequence shown here is derived from an EMBL/GenBank/DDBJ whole genome shotgun (WGS) entry which is preliminary data.</text>
</comment>
<organism evidence="1 2">
    <name type="scientific">Sparassis crispa</name>
    <dbReference type="NCBI Taxonomy" id="139825"/>
    <lineage>
        <taxon>Eukaryota</taxon>
        <taxon>Fungi</taxon>
        <taxon>Dikarya</taxon>
        <taxon>Basidiomycota</taxon>
        <taxon>Agaricomycotina</taxon>
        <taxon>Agaricomycetes</taxon>
        <taxon>Polyporales</taxon>
        <taxon>Sparassidaceae</taxon>
        <taxon>Sparassis</taxon>
    </lineage>
</organism>
<evidence type="ECO:0000313" key="2">
    <source>
        <dbReference type="Proteomes" id="UP000287166"/>
    </source>
</evidence>
<dbReference type="InParanoid" id="A0A401H179"/>
<protein>
    <submittedName>
        <fullName evidence="1">Uncharacterized protein</fullName>
    </submittedName>
</protein>
<dbReference type="EMBL" id="BFAD01000012">
    <property type="protein sequence ID" value="GBE88181.1"/>
    <property type="molecule type" value="Genomic_DNA"/>
</dbReference>
<dbReference type="AlphaFoldDB" id="A0A401H179"/>